<accession>A0A6A1VA56</accession>
<dbReference type="AlphaFoldDB" id="A0A6A1VA56"/>
<keyword evidence="2" id="KW-1185">Reference proteome</keyword>
<evidence type="ECO:0000313" key="2">
    <source>
        <dbReference type="Proteomes" id="UP000516437"/>
    </source>
</evidence>
<evidence type="ECO:0008006" key="3">
    <source>
        <dbReference type="Google" id="ProtNLM"/>
    </source>
</evidence>
<dbReference type="InterPro" id="IPR044296">
    <property type="entry name" value="HIPP46"/>
</dbReference>
<dbReference type="Gene3D" id="3.30.70.100">
    <property type="match status" value="1"/>
</dbReference>
<gene>
    <name evidence="1" type="ORF">CJ030_MR6G005857</name>
</gene>
<dbReference type="PANTHER" id="PTHR46371">
    <property type="entry name" value="OS04G0464100 PROTEIN"/>
    <property type="match status" value="1"/>
</dbReference>
<dbReference type="Proteomes" id="UP000516437">
    <property type="component" value="Chromosome 6"/>
</dbReference>
<protein>
    <recommendedName>
        <fullName evidence="3">Heavy metal-associated isoprenylated plant protein 16</fullName>
    </recommendedName>
</protein>
<reference evidence="1 2" key="1">
    <citation type="journal article" date="2019" name="Plant Biotechnol. J.">
        <title>The red bayberry genome and genetic basis of sex determination.</title>
        <authorList>
            <person name="Jia H.M."/>
            <person name="Jia H.J."/>
            <person name="Cai Q.L."/>
            <person name="Wang Y."/>
            <person name="Zhao H.B."/>
            <person name="Yang W.F."/>
            <person name="Wang G.Y."/>
            <person name="Li Y.H."/>
            <person name="Zhan D.L."/>
            <person name="Shen Y.T."/>
            <person name="Niu Q.F."/>
            <person name="Chang L."/>
            <person name="Qiu J."/>
            <person name="Zhao L."/>
            <person name="Xie H.B."/>
            <person name="Fu W.Y."/>
            <person name="Jin J."/>
            <person name="Li X.W."/>
            <person name="Jiao Y."/>
            <person name="Zhou C.C."/>
            <person name="Tu T."/>
            <person name="Chai C.Y."/>
            <person name="Gao J.L."/>
            <person name="Fan L.J."/>
            <person name="van de Weg E."/>
            <person name="Wang J.Y."/>
            <person name="Gao Z.S."/>
        </authorList>
    </citation>
    <scope>NUCLEOTIDE SEQUENCE [LARGE SCALE GENOMIC DNA]</scope>
    <source>
        <tissue evidence="1">Leaves</tissue>
    </source>
</reference>
<comment type="caution">
    <text evidence="1">The sequence shown here is derived from an EMBL/GenBank/DDBJ whole genome shotgun (WGS) entry which is preliminary data.</text>
</comment>
<proteinExistence type="predicted"/>
<dbReference type="OrthoDB" id="692882at2759"/>
<organism evidence="1 2">
    <name type="scientific">Morella rubra</name>
    <name type="common">Chinese bayberry</name>
    <dbReference type="NCBI Taxonomy" id="262757"/>
    <lineage>
        <taxon>Eukaryota</taxon>
        <taxon>Viridiplantae</taxon>
        <taxon>Streptophyta</taxon>
        <taxon>Embryophyta</taxon>
        <taxon>Tracheophyta</taxon>
        <taxon>Spermatophyta</taxon>
        <taxon>Magnoliopsida</taxon>
        <taxon>eudicotyledons</taxon>
        <taxon>Gunneridae</taxon>
        <taxon>Pentapetalae</taxon>
        <taxon>rosids</taxon>
        <taxon>fabids</taxon>
        <taxon>Fagales</taxon>
        <taxon>Myricaceae</taxon>
        <taxon>Morella</taxon>
    </lineage>
</organism>
<evidence type="ECO:0000313" key="1">
    <source>
        <dbReference type="EMBL" id="KAB1208748.1"/>
    </source>
</evidence>
<dbReference type="EMBL" id="RXIC02000024">
    <property type="protein sequence ID" value="KAB1208748.1"/>
    <property type="molecule type" value="Genomic_DNA"/>
</dbReference>
<name>A0A6A1VA56_9ROSI</name>
<sequence length="128" mass="14025">MKQTVVIKVSLNGQKSFFGELDEHKARSKAFKIAVGIPGVESVSLKGEEKDQMEVKGDGIDTVKLTTLLRKNLGRADIVSVAEDKKEDQMAESILQPMVWSPSYGGGVPSYVVPMCYYQDSYSTCSIS</sequence>